<feature type="region of interest" description="Disordered" evidence="1">
    <location>
        <begin position="47"/>
        <end position="67"/>
    </location>
</feature>
<dbReference type="AlphaFoldDB" id="A0A508X7Z5"/>
<dbReference type="EMBL" id="CABFNB010000125">
    <property type="protein sequence ID" value="VTZ64180.1"/>
    <property type="molecule type" value="Genomic_DNA"/>
</dbReference>
<proteinExistence type="predicted"/>
<protein>
    <submittedName>
        <fullName evidence="2">Uncharacterized protein</fullName>
    </submittedName>
</protein>
<reference evidence="2" key="1">
    <citation type="submission" date="2019-06" db="EMBL/GenBank/DDBJ databases">
        <authorList>
            <person name="Le Quere A."/>
            <person name="Colella S."/>
        </authorList>
    </citation>
    <scope>NUCLEOTIDE SEQUENCE</scope>
    <source>
        <strain evidence="2">EmedicaeMD41</strain>
    </source>
</reference>
<accession>A0A508X7Z5</accession>
<evidence type="ECO:0000313" key="2">
    <source>
        <dbReference type="EMBL" id="VTZ64180.1"/>
    </source>
</evidence>
<sequence>MRIERALNRESERLKLLKSLSYALENLKVFRSRRRNRRLANMRVKTHNPYACDGDPSGEAHGLDQAA</sequence>
<dbReference type="Proteomes" id="UP000507954">
    <property type="component" value="Unassembled WGS sequence"/>
</dbReference>
<organism evidence="2">
    <name type="scientific">Sinorhizobium medicae</name>
    <dbReference type="NCBI Taxonomy" id="110321"/>
    <lineage>
        <taxon>Bacteria</taxon>
        <taxon>Pseudomonadati</taxon>
        <taxon>Pseudomonadota</taxon>
        <taxon>Alphaproteobacteria</taxon>
        <taxon>Hyphomicrobiales</taxon>
        <taxon>Rhizobiaceae</taxon>
        <taxon>Sinorhizobium/Ensifer group</taxon>
        <taxon>Sinorhizobium</taxon>
    </lineage>
</organism>
<evidence type="ECO:0000256" key="1">
    <source>
        <dbReference type="SAM" id="MobiDB-lite"/>
    </source>
</evidence>
<gene>
    <name evidence="2" type="ORF">EMEDMD4_570060</name>
</gene>
<name>A0A508X7Z5_9HYPH</name>